<accession>A0AAW5BK12</accession>
<organism evidence="1 2">
    <name type="scientific">Phocaeicola vulgatus</name>
    <name type="common">Bacteroides vulgatus</name>
    <dbReference type="NCBI Taxonomy" id="821"/>
    <lineage>
        <taxon>Bacteria</taxon>
        <taxon>Pseudomonadati</taxon>
        <taxon>Bacteroidota</taxon>
        <taxon>Bacteroidia</taxon>
        <taxon>Bacteroidales</taxon>
        <taxon>Bacteroidaceae</taxon>
        <taxon>Phocaeicola</taxon>
    </lineage>
</organism>
<gene>
    <name evidence="1" type="ORF">L0N01_22750</name>
</gene>
<dbReference type="EMBL" id="JAKNGO010000293">
    <property type="protein sequence ID" value="MCG4691397.1"/>
    <property type="molecule type" value="Genomic_DNA"/>
</dbReference>
<dbReference type="Pfam" id="PF18937">
    <property type="entry name" value="DUF5685"/>
    <property type="match status" value="1"/>
</dbReference>
<name>A0AAW5BK12_PHOVU</name>
<sequence length="71" mass="8416">LAYNIYKGKLKKAYDKYPEKADYIKQQLENLKKLEDEKSTNIDAVSNTFGNLMGEIFSYKDDQYRDDLRNI</sequence>
<feature type="non-terminal residue" evidence="1">
    <location>
        <position position="1"/>
    </location>
</feature>
<dbReference type="InterPro" id="IPR043740">
    <property type="entry name" value="DUF5685"/>
</dbReference>
<protein>
    <submittedName>
        <fullName evidence="1">DUF5685 family protein</fullName>
    </submittedName>
</protein>
<feature type="non-terminal residue" evidence="1">
    <location>
        <position position="71"/>
    </location>
</feature>
<dbReference type="AlphaFoldDB" id="A0AAW5BK12"/>
<evidence type="ECO:0000313" key="2">
    <source>
        <dbReference type="Proteomes" id="UP001200843"/>
    </source>
</evidence>
<evidence type="ECO:0000313" key="1">
    <source>
        <dbReference type="EMBL" id="MCG4691397.1"/>
    </source>
</evidence>
<dbReference type="Proteomes" id="UP001200843">
    <property type="component" value="Unassembled WGS sequence"/>
</dbReference>
<comment type="caution">
    <text evidence="1">The sequence shown here is derived from an EMBL/GenBank/DDBJ whole genome shotgun (WGS) entry which is preliminary data.</text>
</comment>
<proteinExistence type="predicted"/>
<reference evidence="1" key="1">
    <citation type="submission" date="2022-01" db="EMBL/GenBank/DDBJ databases">
        <title>Collection of gut derived symbiotic bacterial strains cultured from healthy donors.</title>
        <authorList>
            <person name="Lin H."/>
            <person name="Kohout C."/>
            <person name="Waligurski E."/>
            <person name="Pamer E.G."/>
        </authorList>
    </citation>
    <scope>NUCLEOTIDE SEQUENCE</scope>
    <source>
        <strain evidence="1">DFI.6.72</strain>
    </source>
</reference>
<dbReference type="RefSeq" id="WP_238077314.1">
    <property type="nucleotide sequence ID" value="NZ_JAKNGO010000293.1"/>
</dbReference>